<dbReference type="PANTHER" id="PTHR30055">
    <property type="entry name" value="HTH-TYPE TRANSCRIPTIONAL REGULATOR RUTR"/>
    <property type="match status" value="1"/>
</dbReference>
<dbReference type="Pfam" id="PF00440">
    <property type="entry name" value="TetR_N"/>
    <property type="match status" value="1"/>
</dbReference>
<dbReference type="PROSITE" id="PS50977">
    <property type="entry name" value="HTH_TETR_2"/>
    <property type="match status" value="1"/>
</dbReference>
<dbReference type="PRINTS" id="PR00455">
    <property type="entry name" value="HTHTETR"/>
</dbReference>
<dbReference type="Proteomes" id="UP000255082">
    <property type="component" value="Unassembled WGS sequence"/>
</dbReference>
<dbReference type="EMBL" id="UGRU01000001">
    <property type="protein sequence ID" value="SUA44898.1"/>
    <property type="molecule type" value="Genomic_DNA"/>
</dbReference>
<dbReference type="SUPFAM" id="SSF48498">
    <property type="entry name" value="Tetracyclin repressor-like, C-terminal domain"/>
    <property type="match status" value="1"/>
</dbReference>
<evidence type="ECO:0000256" key="2">
    <source>
        <dbReference type="ARBA" id="ARBA00023125"/>
    </source>
</evidence>
<dbReference type="Pfam" id="PF17940">
    <property type="entry name" value="TetR_C_31"/>
    <property type="match status" value="1"/>
</dbReference>
<dbReference type="InterPro" id="IPR050109">
    <property type="entry name" value="HTH-type_TetR-like_transc_reg"/>
</dbReference>
<dbReference type="PANTHER" id="PTHR30055:SF234">
    <property type="entry name" value="HTH-TYPE TRANSCRIPTIONAL REGULATOR BETI"/>
    <property type="match status" value="1"/>
</dbReference>
<dbReference type="InterPro" id="IPR009057">
    <property type="entry name" value="Homeodomain-like_sf"/>
</dbReference>
<dbReference type="OrthoDB" id="5242433at2"/>
<evidence type="ECO:0000256" key="3">
    <source>
        <dbReference type="ARBA" id="ARBA00023163"/>
    </source>
</evidence>
<gene>
    <name evidence="6" type="ORF">NCTC13184_03420</name>
</gene>
<evidence type="ECO:0000313" key="7">
    <source>
        <dbReference type="Proteomes" id="UP000255082"/>
    </source>
</evidence>
<name>A0A378WUK7_9NOCA</name>
<keyword evidence="2 4" id="KW-0238">DNA-binding</keyword>
<dbReference type="GO" id="GO:0000976">
    <property type="term" value="F:transcription cis-regulatory region binding"/>
    <property type="evidence" value="ECO:0007669"/>
    <property type="project" value="TreeGrafter"/>
</dbReference>
<keyword evidence="3" id="KW-0804">Transcription</keyword>
<dbReference type="Gene3D" id="1.10.357.10">
    <property type="entry name" value="Tetracycline Repressor, domain 2"/>
    <property type="match status" value="1"/>
</dbReference>
<accession>A0A378WUK7</accession>
<sequence>MARLAVADRRALLLAAAARVIARVGIADLTTRTITAEAGMPQGIFHYCFRSKNELLAELITTTVAELVDLSSVVDLVTDDLDATIRGALRHMWQSIVEPADKQLALYELTVYALRDPELADLARRQYEGYFRASTRLLDTIAQRAGIRWTVPVPSLARTLVSVIDGLGLNWLADKDSDAALAVLDTYASQLAAMAKPSP</sequence>
<dbReference type="SUPFAM" id="SSF46689">
    <property type="entry name" value="Homeodomain-like"/>
    <property type="match status" value="1"/>
</dbReference>
<evidence type="ECO:0000256" key="4">
    <source>
        <dbReference type="PROSITE-ProRule" id="PRU00335"/>
    </source>
</evidence>
<dbReference type="InterPro" id="IPR036271">
    <property type="entry name" value="Tet_transcr_reg_TetR-rel_C_sf"/>
</dbReference>
<feature type="DNA-binding region" description="H-T-H motif" evidence="4">
    <location>
        <begin position="30"/>
        <end position="49"/>
    </location>
</feature>
<dbReference type="AlphaFoldDB" id="A0A378WUK7"/>
<evidence type="ECO:0000259" key="5">
    <source>
        <dbReference type="PROSITE" id="PS50977"/>
    </source>
</evidence>
<reference evidence="6 7" key="1">
    <citation type="submission" date="2018-06" db="EMBL/GenBank/DDBJ databases">
        <authorList>
            <consortium name="Pathogen Informatics"/>
            <person name="Doyle S."/>
        </authorList>
    </citation>
    <scope>NUCLEOTIDE SEQUENCE [LARGE SCALE GENOMIC DNA]</scope>
    <source>
        <strain evidence="6 7">NCTC13184</strain>
    </source>
</reference>
<dbReference type="RefSeq" id="WP_062965295.1">
    <property type="nucleotide sequence ID" value="NZ_JAJFOE010000001.1"/>
</dbReference>
<dbReference type="GO" id="GO:0003700">
    <property type="term" value="F:DNA-binding transcription factor activity"/>
    <property type="evidence" value="ECO:0007669"/>
    <property type="project" value="TreeGrafter"/>
</dbReference>
<evidence type="ECO:0000256" key="1">
    <source>
        <dbReference type="ARBA" id="ARBA00023015"/>
    </source>
</evidence>
<protein>
    <submittedName>
        <fullName evidence="6">Transcriptional regulator BetI</fullName>
    </submittedName>
</protein>
<keyword evidence="1" id="KW-0805">Transcription regulation</keyword>
<evidence type="ECO:0000313" key="6">
    <source>
        <dbReference type="EMBL" id="SUA44898.1"/>
    </source>
</evidence>
<organism evidence="6 7">
    <name type="scientific">Nocardia africana</name>
    <dbReference type="NCBI Taxonomy" id="134964"/>
    <lineage>
        <taxon>Bacteria</taxon>
        <taxon>Bacillati</taxon>
        <taxon>Actinomycetota</taxon>
        <taxon>Actinomycetes</taxon>
        <taxon>Mycobacteriales</taxon>
        <taxon>Nocardiaceae</taxon>
        <taxon>Nocardia</taxon>
    </lineage>
</organism>
<dbReference type="InterPro" id="IPR041583">
    <property type="entry name" value="TetR_C_31"/>
</dbReference>
<dbReference type="InterPro" id="IPR001647">
    <property type="entry name" value="HTH_TetR"/>
</dbReference>
<feature type="domain" description="HTH tetR-type" evidence="5">
    <location>
        <begin position="7"/>
        <end position="67"/>
    </location>
</feature>
<proteinExistence type="predicted"/>